<evidence type="ECO:0000256" key="1">
    <source>
        <dbReference type="ARBA" id="ARBA00005820"/>
    </source>
</evidence>
<dbReference type="GO" id="GO:0006355">
    <property type="term" value="P:regulation of DNA-templated transcription"/>
    <property type="evidence" value="ECO:0007669"/>
    <property type="project" value="InterPro"/>
</dbReference>
<keyword evidence="3 5" id="KW-0238">DNA-binding</keyword>
<dbReference type="Pfam" id="PF13191">
    <property type="entry name" value="AAA_16"/>
    <property type="match status" value="1"/>
</dbReference>
<dbReference type="EMBL" id="JACHDS010000001">
    <property type="protein sequence ID" value="MBB6174236.1"/>
    <property type="molecule type" value="Genomic_DNA"/>
</dbReference>
<dbReference type="GO" id="GO:0000160">
    <property type="term" value="P:phosphorelay signal transduction system"/>
    <property type="evidence" value="ECO:0007669"/>
    <property type="project" value="InterPro"/>
</dbReference>
<dbReference type="InterPro" id="IPR001867">
    <property type="entry name" value="OmpR/PhoB-type_DNA-bd"/>
</dbReference>
<evidence type="ECO:0000313" key="7">
    <source>
        <dbReference type="EMBL" id="MBB6174236.1"/>
    </source>
</evidence>
<dbReference type="SUPFAM" id="SSF46894">
    <property type="entry name" value="C-terminal effector domain of the bipartite response regulators"/>
    <property type="match status" value="1"/>
</dbReference>
<dbReference type="PRINTS" id="PR00364">
    <property type="entry name" value="DISEASERSIST"/>
</dbReference>
<evidence type="ECO:0000313" key="8">
    <source>
        <dbReference type="Proteomes" id="UP000546642"/>
    </source>
</evidence>
<dbReference type="AlphaFoldDB" id="A0A7W9YNB6"/>
<dbReference type="Gene3D" id="1.25.40.10">
    <property type="entry name" value="Tetratricopeptide repeat domain"/>
    <property type="match status" value="1"/>
</dbReference>
<comment type="caution">
    <text evidence="7">The sequence shown here is derived from an EMBL/GenBank/DDBJ whole genome shotgun (WGS) entry which is preliminary data.</text>
</comment>
<dbReference type="Gene3D" id="3.40.50.300">
    <property type="entry name" value="P-loop containing nucleotide triphosphate hydrolases"/>
    <property type="match status" value="1"/>
</dbReference>
<dbReference type="PROSITE" id="PS51755">
    <property type="entry name" value="OMPR_PHOB"/>
    <property type="match status" value="1"/>
</dbReference>
<evidence type="ECO:0000256" key="4">
    <source>
        <dbReference type="ARBA" id="ARBA00023163"/>
    </source>
</evidence>
<feature type="DNA-binding region" description="OmpR/PhoB-type" evidence="5">
    <location>
        <begin position="23"/>
        <end position="126"/>
    </location>
</feature>
<dbReference type="SUPFAM" id="SSF48452">
    <property type="entry name" value="TPR-like"/>
    <property type="match status" value="1"/>
</dbReference>
<dbReference type="SMART" id="SM01043">
    <property type="entry name" value="BTAD"/>
    <property type="match status" value="1"/>
</dbReference>
<dbReference type="InterPro" id="IPR051677">
    <property type="entry name" value="AfsR-DnrI-RedD_regulator"/>
</dbReference>
<dbReference type="InterPro" id="IPR016032">
    <property type="entry name" value="Sig_transdc_resp-reg_C-effctor"/>
</dbReference>
<dbReference type="SMART" id="SM00862">
    <property type="entry name" value="Trans_reg_C"/>
    <property type="match status" value="1"/>
</dbReference>
<dbReference type="CDD" id="cd15831">
    <property type="entry name" value="BTAD"/>
    <property type="match status" value="1"/>
</dbReference>
<evidence type="ECO:0000256" key="2">
    <source>
        <dbReference type="ARBA" id="ARBA00023015"/>
    </source>
</evidence>
<reference evidence="7 8" key="1">
    <citation type="submission" date="2020-08" db="EMBL/GenBank/DDBJ databases">
        <title>Sequencing the genomes of 1000 actinobacteria strains.</title>
        <authorList>
            <person name="Klenk H.-P."/>
        </authorList>
    </citation>
    <scope>NUCLEOTIDE SEQUENCE [LARGE SCALE GENOMIC DNA]</scope>
    <source>
        <strain evidence="7 8">DSM 46659</strain>
    </source>
</reference>
<name>A0A7W9YNB6_9ACTN</name>
<dbReference type="InterPro" id="IPR011990">
    <property type="entry name" value="TPR-like_helical_dom_sf"/>
</dbReference>
<evidence type="ECO:0000256" key="3">
    <source>
        <dbReference type="ARBA" id="ARBA00023125"/>
    </source>
</evidence>
<dbReference type="InterPro" id="IPR027417">
    <property type="entry name" value="P-loop_NTPase"/>
</dbReference>
<dbReference type="Pfam" id="PF00486">
    <property type="entry name" value="Trans_reg_C"/>
    <property type="match status" value="1"/>
</dbReference>
<dbReference type="PANTHER" id="PTHR35807">
    <property type="entry name" value="TRANSCRIPTIONAL REGULATOR REDD-RELATED"/>
    <property type="match status" value="1"/>
</dbReference>
<dbReference type="GO" id="GO:0003677">
    <property type="term" value="F:DNA binding"/>
    <property type="evidence" value="ECO:0007669"/>
    <property type="project" value="UniProtKB-UniRule"/>
</dbReference>
<evidence type="ECO:0000256" key="5">
    <source>
        <dbReference type="PROSITE-ProRule" id="PRU01091"/>
    </source>
</evidence>
<accession>A0A7W9YNB6</accession>
<dbReference type="InterPro" id="IPR036388">
    <property type="entry name" value="WH-like_DNA-bd_sf"/>
</dbReference>
<dbReference type="Pfam" id="PF03704">
    <property type="entry name" value="BTAD"/>
    <property type="match status" value="1"/>
</dbReference>
<feature type="domain" description="OmpR/PhoB-type" evidence="6">
    <location>
        <begin position="23"/>
        <end position="126"/>
    </location>
</feature>
<dbReference type="Gene3D" id="1.10.10.10">
    <property type="entry name" value="Winged helix-like DNA-binding domain superfamily/Winged helix DNA-binding domain"/>
    <property type="match status" value="1"/>
</dbReference>
<dbReference type="PANTHER" id="PTHR35807:SF1">
    <property type="entry name" value="TRANSCRIPTIONAL REGULATOR REDD"/>
    <property type="match status" value="1"/>
</dbReference>
<comment type="similarity">
    <text evidence="1">Belongs to the AfsR/DnrI/RedD regulatory family.</text>
</comment>
<dbReference type="RefSeq" id="WP_184078146.1">
    <property type="nucleotide sequence ID" value="NZ_JACHDS010000001.1"/>
</dbReference>
<proteinExistence type="inferred from homology"/>
<dbReference type="Proteomes" id="UP000546642">
    <property type="component" value="Unassembled WGS sequence"/>
</dbReference>
<keyword evidence="8" id="KW-1185">Reference proteome</keyword>
<sequence>MPFRTILWKCGSSAFSHLELHTRAACEVMKLKFRLLGNLQVVDGQKNFLLPPKLRTILAQLLISRGQTVPVEKFIEELWLDQPPATVSATMQTYIYQLRKILGAGGEAGKGYASLVTDSSGYALRTAPEDVDVHLFESRFTAGKLAFESAEYANAVESFEEAVAVWRSSALADVPRGPFLEAYAVRLEEARMQAIELRIEAYLRLGRHLDVLPELKALTLNHPLHEELHAKLMLALHRSGRRPEALDAYQHLRHGLADELGLDPSPSVQRLHRALLAGDPDLDHERAVDRIAVPAVNAPAQLPPDIAEFCGREDELAHLEQCCGRSGGDSTPRLVALSGMAGVGKTALALRLAHRLRRRYPDGQFFACFTAGRIDSCDHSVDPHEVIGSFLGGAGFTPDQIPGNLAGRSQLFRSWCADRRVLIVLDDVHSEEQVRPLLPGNPECAVIVSGRSPLYGLGGARLVEVEPMPPEDAVELMSIVAGSYWTAHERTTARRVAELCDHLPVAVRAIGSKLAVLPCLSLDGVVIRLADRRHRLNELRVGNTDLCHRLEWSYARLGTDARHTLHLLSRMVSVTFTAAEAAPVLGLPVVAAEAALTRLYDSRFLLASFDNTSGATRYRLLDLVRLFALEHGEEELEVGLAKRADFGGRVSAFTA</sequence>
<gene>
    <name evidence="7" type="ORF">HNR23_004296</name>
</gene>
<keyword evidence="2" id="KW-0805">Transcription regulation</keyword>
<dbReference type="SUPFAM" id="SSF52540">
    <property type="entry name" value="P-loop containing nucleoside triphosphate hydrolases"/>
    <property type="match status" value="1"/>
</dbReference>
<evidence type="ECO:0000259" key="6">
    <source>
        <dbReference type="PROSITE" id="PS51755"/>
    </source>
</evidence>
<organism evidence="7 8">
    <name type="scientific">Nocardiopsis mwathae</name>
    <dbReference type="NCBI Taxonomy" id="1472723"/>
    <lineage>
        <taxon>Bacteria</taxon>
        <taxon>Bacillati</taxon>
        <taxon>Actinomycetota</taxon>
        <taxon>Actinomycetes</taxon>
        <taxon>Streptosporangiales</taxon>
        <taxon>Nocardiopsidaceae</taxon>
        <taxon>Nocardiopsis</taxon>
    </lineage>
</organism>
<protein>
    <submittedName>
        <fullName evidence="7">DNA-binding SARP family transcriptional activator/predicted ATPase</fullName>
    </submittedName>
</protein>
<dbReference type="InterPro" id="IPR041664">
    <property type="entry name" value="AAA_16"/>
</dbReference>
<dbReference type="InterPro" id="IPR005158">
    <property type="entry name" value="BTAD"/>
</dbReference>
<keyword evidence="4" id="KW-0804">Transcription</keyword>